<feature type="region of interest" description="Disordered" evidence="1">
    <location>
        <begin position="209"/>
        <end position="228"/>
    </location>
</feature>
<proteinExistence type="predicted"/>
<sequence>MISTDRGQGVGYLKNDDYDDLPEDDGEAFAKLEAISRDRLYEEERDRDGDLPWECMLSYMNEITALADQFEVTEISYDAQPEGHYSNEFARFTRAVDYRLAQIRVRMSRRNKRNSVAITVPAREKIQHHLERLKEEVKAANIPDKRKNALLDRIADFEAELAKRRVNLAAVMTVIALVSSVIHDNAETLIESPKIVQAISALFGAAKTEEDEATPKLPAPEPFKAIPDLRTAEPPKQTFAEFDSDLDDEVPF</sequence>
<evidence type="ECO:0000256" key="1">
    <source>
        <dbReference type="SAM" id="MobiDB-lite"/>
    </source>
</evidence>
<reference evidence="2 3" key="1">
    <citation type="submission" date="2020-08" db="EMBL/GenBank/DDBJ databases">
        <title>Genomic Encyclopedia of Type Strains, Phase IV (KMG-IV): sequencing the most valuable type-strain genomes for metagenomic binning, comparative biology and taxonomic classification.</title>
        <authorList>
            <person name="Goeker M."/>
        </authorList>
    </citation>
    <scope>NUCLEOTIDE SEQUENCE [LARGE SCALE GENOMIC DNA]</scope>
    <source>
        <strain evidence="2 3">DSM 26736</strain>
    </source>
</reference>
<dbReference type="EMBL" id="JACIJF010000033">
    <property type="protein sequence ID" value="MBB5712967.1"/>
    <property type="molecule type" value="Genomic_DNA"/>
</dbReference>
<gene>
    <name evidence="2" type="ORF">FHT02_004229</name>
</gene>
<keyword evidence="2" id="KW-0223">Dioxygenase</keyword>
<protein>
    <submittedName>
        <fullName evidence="2">3-phenylpropionate/cinnamic acid dioxygenase small subunit</fullName>
    </submittedName>
</protein>
<keyword evidence="3" id="KW-1185">Reference proteome</keyword>
<dbReference type="Proteomes" id="UP000527143">
    <property type="component" value="Unassembled WGS sequence"/>
</dbReference>
<organism evidence="2 3">
    <name type="scientific">Sphingomonas xinjiangensis</name>
    <dbReference type="NCBI Taxonomy" id="643568"/>
    <lineage>
        <taxon>Bacteria</taxon>
        <taxon>Pseudomonadati</taxon>
        <taxon>Pseudomonadota</taxon>
        <taxon>Alphaproteobacteria</taxon>
        <taxon>Sphingomonadales</taxon>
        <taxon>Sphingomonadaceae</taxon>
        <taxon>Sphingomonas</taxon>
    </lineage>
</organism>
<evidence type="ECO:0000313" key="3">
    <source>
        <dbReference type="Proteomes" id="UP000527143"/>
    </source>
</evidence>
<name>A0A840YTK0_9SPHN</name>
<keyword evidence="2" id="KW-0560">Oxidoreductase</keyword>
<dbReference type="AlphaFoldDB" id="A0A840YTK0"/>
<dbReference type="GO" id="GO:0051213">
    <property type="term" value="F:dioxygenase activity"/>
    <property type="evidence" value="ECO:0007669"/>
    <property type="project" value="UniProtKB-KW"/>
</dbReference>
<comment type="caution">
    <text evidence="2">The sequence shown here is derived from an EMBL/GenBank/DDBJ whole genome shotgun (WGS) entry which is preliminary data.</text>
</comment>
<evidence type="ECO:0000313" key="2">
    <source>
        <dbReference type="EMBL" id="MBB5712967.1"/>
    </source>
</evidence>
<accession>A0A840YTK0</accession>